<organism evidence="2 3">
    <name type="scientific">Psychromarinibacter sediminicola</name>
    <dbReference type="NCBI Taxonomy" id="3033385"/>
    <lineage>
        <taxon>Bacteria</taxon>
        <taxon>Pseudomonadati</taxon>
        <taxon>Pseudomonadota</taxon>
        <taxon>Alphaproteobacteria</taxon>
        <taxon>Rhodobacterales</taxon>
        <taxon>Paracoccaceae</taxon>
        <taxon>Psychromarinibacter</taxon>
    </lineage>
</organism>
<reference evidence="2" key="1">
    <citation type="submission" date="2023-03" db="EMBL/GenBank/DDBJ databases">
        <title>Multiphase analysis and comparison of six strains from genera Psychromarinibacter, Lutimaribacter, and Maritimibacter, including a novel species: Psychromarinibacter sediminicola sp. nov.</title>
        <authorList>
            <person name="Wang Y.-H."/>
            <person name="Ye M.-Q."/>
            <person name="Du Z.-J."/>
        </authorList>
    </citation>
    <scope>NUCLEOTIDE SEQUENCE</scope>
    <source>
        <strain evidence="2">C21-152</strain>
    </source>
</reference>
<sequence>MRQLTKNEKTRLRVALAILHHLGRFRLVKVDEGELDLDRVLETVSDLLDAFEERLPDMRRSAAKAAPGGAEDPNGLSSKQKPTFSFRANKGGTISLP</sequence>
<accession>A0AAE3NNH9</accession>
<dbReference type="Proteomes" id="UP001220964">
    <property type="component" value="Unassembled WGS sequence"/>
</dbReference>
<feature type="region of interest" description="Disordered" evidence="1">
    <location>
        <begin position="59"/>
        <end position="97"/>
    </location>
</feature>
<gene>
    <name evidence="2" type="ORF">P1J78_00240</name>
</gene>
<evidence type="ECO:0000256" key="1">
    <source>
        <dbReference type="SAM" id="MobiDB-lite"/>
    </source>
</evidence>
<evidence type="ECO:0000313" key="3">
    <source>
        <dbReference type="Proteomes" id="UP001220964"/>
    </source>
</evidence>
<dbReference type="EMBL" id="JARGYC010000001">
    <property type="protein sequence ID" value="MDF0599146.1"/>
    <property type="molecule type" value="Genomic_DNA"/>
</dbReference>
<comment type="caution">
    <text evidence="2">The sequence shown here is derived from an EMBL/GenBank/DDBJ whole genome shotgun (WGS) entry which is preliminary data.</text>
</comment>
<evidence type="ECO:0000313" key="2">
    <source>
        <dbReference type="EMBL" id="MDF0599146.1"/>
    </source>
</evidence>
<proteinExistence type="predicted"/>
<protein>
    <submittedName>
        <fullName evidence="2">Uncharacterized protein</fullName>
    </submittedName>
</protein>
<keyword evidence="3" id="KW-1185">Reference proteome</keyword>
<dbReference type="RefSeq" id="WP_275565296.1">
    <property type="nucleotide sequence ID" value="NZ_JARGYC010000001.1"/>
</dbReference>
<name>A0AAE3NNH9_9RHOB</name>
<dbReference type="AlphaFoldDB" id="A0AAE3NNH9"/>